<dbReference type="PANTHER" id="PTHR46599:SF3">
    <property type="entry name" value="PIGGYBAC TRANSPOSABLE ELEMENT-DERIVED PROTEIN 4"/>
    <property type="match status" value="1"/>
</dbReference>
<dbReference type="EMBL" id="NCKW01007854">
    <property type="protein sequence ID" value="POM69523.1"/>
    <property type="molecule type" value="Genomic_DNA"/>
</dbReference>
<name>A0A2P4XVE2_9STRA</name>
<keyword evidence="2" id="KW-1185">Reference proteome</keyword>
<dbReference type="PANTHER" id="PTHR46599">
    <property type="entry name" value="PIGGYBAC TRANSPOSABLE ELEMENT-DERIVED PROTEIN 4"/>
    <property type="match status" value="1"/>
</dbReference>
<sequence>MVGTLSSSKSDGVAAVIVTSGICGVSCVELNGRHNDLPEFRQSGATGSFLLGWSLPAVFSCDKGVLPSTSKRNTTHMFMPDRPHRYGSKLYMLRDSRTAYCHSYAMYTGERDDGDKHLIVGQELRQSSGYAKRAPDTHGTLSSSIDSIPSSFAVELLKMGVYVIVTIMADRLGYAAHIVDKRKTRPASISRGTSLFLTLCLCRRW</sequence>
<comment type="caution">
    <text evidence="1">The sequence shown here is derived from an EMBL/GenBank/DDBJ whole genome shotgun (WGS) entry which is preliminary data.</text>
</comment>
<accession>A0A2P4XVE2</accession>
<proteinExistence type="predicted"/>
<dbReference type="OrthoDB" id="122438at2759"/>
<reference evidence="1 2" key="1">
    <citation type="journal article" date="2017" name="Genome Biol. Evol.">
        <title>Phytophthora megakarya and P. palmivora, closely related causal agents of cacao black pod rot, underwent increases in genome sizes and gene numbers by different mechanisms.</title>
        <authorList>
            <person name="Ali S.S."/>
            <person name="Shao J."/>
            <person name="Lary D.J."/>
            <person name="Kronmiller B."/>
            <person name="Shen D."/>
            <person name="Strem M.D."/>
            <person name="Amoako-Attah I."/>
            <person name="Akrofi A.Y."/>
            <person name="Begoude B.A."/>
            <person name="Ten Hoopen G.M."/>
            <person name="Coulibaly K."/>
            <person name="Kebe B.I."/>
            <person name="Melnick R.L."/>
            <person name="Guiltinan M.J."/>
            <person name="Tyler B.M."/>
            <person name="Meinhardt L.W."/>
            <person name="Bailey B.A."/>
        </authorList>
    </citation>
    <scope>NUCLEOTIDE SEQUENCE [LARGE SCALE GENOMIC DNA]</scope>
    <source>
        <strain evidence="2">sbr112.9</strain>
    </source>
</reference>
<evidence type="ECO:0000313" key="1">
    <source>
        <dbReference type="EMBL" id="POM69523.1"/>
    </source>
</evidence>
<evidence type="ECO:0000313" key="2">
    <source>
        <dbReference type="Proteomes" id="UP000237271"/>
    </source>
</evidence>
<dbReference type="AlphaFoldDB" id="A0A2P4XVE2"/>
<organism evidence="1 2">
    <name type="scientific">Phytophthora palmivora</name>
    <dbReference type="NCBI Taxonomy" id="4796"/>
    <lineage>
        <taxon>Eukaryota</taxon>
        <taxon>Sar</taxon>
        <taxon>Stramenopiles</taxon>
        <taxon>Oomycota</taxon>
        <taxon>Peronosporomycetes</taxon>
        <taxon>Peronosporales</taxon>
        <taxon>Peronosporaceae</taxon>
        <taxon>Phytophthora</taxon>
    </lineage>
</organism>
<dbReference type="Proteomes" id="UP000237271">
    <property type="component" value="Unassembled WGS sequence"/>
</dbReference>
<protein>
    <submittedName>
        <fullName evidence="1">Uncharacterized protein</fullName>
    </submittedName>
</protein>
<gene>
    <name evidence="1" type="ORF">PHPALM_14187</name>
</gene>